<dbReference type="InterPro" id="IPR002328">
    <property type="entry name" value="ADH_Zn_CS"/>
</dbReference>
<dbReference type="GO" id="GO:0051903">
    <property type="term" value="F:S-(hydroxymethyl)glutathione dehydrogenase [NAD(P)+] activity"/>
    <property type="evidence" value="ECO:0007669"/>
    <property type="project" value="TreeGrafter"/>
</dbReference>
<keyword evidence="3 6" id="KW-0862">Zinc</keyword>
<evidence type="ECO:0000256" key="1">
    <source>
        <dbReference type="ARBA" id="ARBA00001947"/>
    </source>
</evidence>
<evidence type="ECO:0000256" key="4">
    <source>
        <dbReference type="ARBA" id="ARBA00023002"/>
    </source>
</evidence>
<dbReference type="PANTHER" id="PTHR43880:SF12">
    <property type="entry name" value="ALCOHOL DEHYDROGENASE CLASS-3"/>
    <property type="match status" value="1"/>
</dbReference>
<dbReference type="InterPro" id="IPR013149">
    <property type="entry name" value="ADH-like_C"/>
</dbReference>
<dbReference type="OrthoDB" id="9787435at2"/>
<dbReference type="Pfam" id="PF00107">
    <property type="entry name" value="ADH_zinc_N"/>
    <property type="match status" value="1"/>
</dbReference>
<dbReference type="PANTHER" id="PTHR43880">
    <property type="entry name" value="ALCOHOL DEHYDROGENASE"/>
    <property type="match status" value="1"/>
</dbReference>
<keyword evidence="4" id="KW-0560">Oxidoreductase</keyword>
<dbReference type="Gene3D" id="3.40.50.720">
    <property type="entry name" value="NAD(P)-binding Rossmann-like Domain"/>
    <property type="match status" value="1"/>
</dbReference>
<protein>
    <submittedName>
        <fullName evidence="8">Aryl-alcohol dehydrogenase</fullName>
    </submittedName>
</protein>
<dbReference type="GO" id="GO:0008270">
    <property type="term" value="F:zinc ion binding"/>
    <property type="evidence" value="ECO:0007669"/>
    <property type="project" value="InterPro"/>
</dbReference>
<accession>A0A0X8H083</accession>
<evidence type="ECO:0000256" key="3">
    <source>
        <dbReference type="ARBA" id="ARBA00022833"/>
    </source>
</evidence>
<comment type="cofactor">
    <cofactor evidence="1 6">
        <name>Zn(2+)</name>
        <dbReference type="ChEBI" id="CHEBI:29105"/>
    </cofactor>
</comment>
<dbReference type="CDD" id="cd08278">
    <property type="entry name" value="benzyl_alcohol_DH"/>
    <property type="match status" value="1"/>
</dbReference>
<dbReference type="InterPro" id="IPR020843">
    <property type="entry name" value="ER"/>
</dbReference>
<dbReference type="SUPFAM" id="SSF51735">
    <property type="entry name" value="NAD(P)-binding Rossmann-fold domains"/>
    <property type="match status" value="1"/>
</dbReference>
<dbReference type="STRING" id="1514105.AOC36_06550"/>
<dbReference type="Proteomes" id="UP000063781">
    <property type="component" value="Chromosome"/>
</dbReference>
<dbReference type="EMBL" id="CP013213">
    <property type="protein sequence ID" value="AMC93656.1"/>
    <property type="molecule type" value="Genomic_DNA"/>
</dbReference>
<dbReference type="Gene3D" id="3.90.180.10">
    <property type="entry name" value="Medium-chain alcohol dehydrogenases, catalytic domain"/>
    <property type="match status" value="1"/>
</dbReference>
<evidence type="ECO:0000256" key="5">
    <source>
        <dbReference type="ARBA" id="ARBA00023027"/>
    </source>
</evidence>
<proteinExistence type="inferred from homology"/>
<dbReference type="FunFam" id="3.40.50.720:FF:000003">
    <property type="entry name" value="S-(hydroxymethyl)glutathione dehydrogenase"/>
    <property type="match status" value="1"/>
</dbReference>
<feature type="domain" description="Enoyl reductase (ER)" evidence="7">
    <location>
        <begin position="12"/>
        <end position="364"/>
    </location>
</feature>
<evidence type="ECO:0000313" key="9">
    <source>
        <dbReference type="Proteomes" id="UP000063781"/>
    </source>
</evidence>
<organism evidence="8 9">
    <name type="scientific">Erysipelothrix larvae</name>
    <dbReference type="NCBI Taxonomy" id="1514105"/>
    <lineage>
        <taxon>Bacteria</taxon>
        <taxon>Bacillati</taxon>
        <taxon>Bacillota</taxon>
        <taxon>Erysipelotrichia</taxon>
        <taxon>Erysipelotrichales</taxon>
        <taxon>Erysipelotrichaceae</taxon>
        <taxon>Erysipelothrix</taxon>
    </lineage>
</organism>
<dbReference type="SMART" id="SM00829">
    <property type="entry name" value="PKS_ER"/>
    <property type="match status" value="1"/>
</dbReference>
<evidence type="ECO:0000256" key="6">
    <source>
        <dbReference type="RuleBase" id="RU361277"/>
    </source>
</evidence>
<sequence length="372" mass="40171">MKIKAAVVLEKGMDYTIMDVNLQEPKESDVLVKVVAAGICRSDYGERNGNSISFPNVLGHEGSGIVERVGPSVKSVKPGDHVILSYGYCEKCEGCSTGHPSSCDHWMGINNSGTNGRQEYVLTTQDDKPINNFFNQSSFATYSLVDESNIVKVDKDIDLRLLGPLGCGLGTGSGAVLSVLKPKAGESIAVFGTGAVGFASLMAAKIAGCSKIIAVDINDERLLKAKELGATCTINSKDPNVDVEGLIREHTNGSGVNYTVDTTGYLPIMKVAVNVLKASGTFAPLAVTKNTFEMNTFFDLVFGNKKLVGCLIGDTIPKFHLNNLIDFYKQGKFPFDQFIKFYDFEDISQAEKDSVEGRVVKSVVVMDKTYQP</sequence>
<keyword evidence="2 6" id="KW-0479">Metal-binding</keyword>
<dbReference type="InterPro" id="IPR013154">
    <property type="entry name" value="ADH-like_N"/>
</dbReference>
<name>A0A0X8H083_9FIRM</name>
<reference evidence="8 9" key="1">
    <citation type="submission" date="2015-10" db="EMBL/GenBank/DDBJ databases">
        <title>Erysipelothrix larvae sp. LV19 isolated from the larval gut of the rhinoceros beetle, Trypoxylus dichotomus.</title>
        <authorList>
            <person name="Lim S."/>
            <person name="Kim B.-C."/>
        </authorList>
    </citation>
    <scope>NUCLEOTIDE SEQUENCE [LARGE SCALE GENOMIC DNA]</scope>
    <source>
        <strain evidence="8 9">LV19</strain>
    </source>
</reference>
<dbReference type="GO" id="GO:0005829">
    <property type="term" value="C:cytosol"/>
    <property type="evidence" value="ECO:0007669"/>
    <property type="project" value="TreeGrafter"/>
</dbReference>
<dbReference type="Pfam" id="PF08240">
    <property type="entry name" value="ADH_N"/>
    <property type="match status" value="1"/>
</dbReference>
<comment type="similarity">
    <text evidence="6">Belongs to the zinc-containing alcohol dehydrogenase family.</text>
</comment>
<keyword evidence="5" id="KW-0520">NAD</keyword>
<dbReference type="RefSeq" id="WP_067632642.1">
    <property type="nucleotide sequence ID" value="NZ_CP013213.1"/>
</dbReference>
<evidence type="ECO:0000259" key="7">
    <source>
        <dbReference type="SMART" id="SM00829"/>
    </source>
</evidence>
<dbReference type="GO" id="GO:0046294">
    <property type="term" value="P:formaldehyde catabolic process"/>
    <property type="evidence" value="ECO:0007669"/>
    <property type="project" value="TreeGrafter"/>
</dbReference>
<dbReference type="SUPFAM" id="SSF50129">
    <property type="entry name" value="GroES-like"/>
    <property type="match status" value="1"/>
</dbReference>
<dbReference type="InterPro" id="IPR036291">
    <property type="entry name" value="NAD(P)-bd_dom_sf"/>
</dbReference>
<dbReference type="InterPro" id="IPR011032">
    <property type="entry name" value="GroES-like_sf"/>
</dbReference>
<dbReference type="PROSITE" id="PS00059">
    <property type="entry name" value="ADH_ZINC"/>
    <property type="match status" value="1"/>
</dbReference>
<dbReference type="AlphaFoldDB" id="A0A0X8H083"/>
<evidence type="ECO:0000313" key="8">
    <source>
        <dbReference type="EMBL" id="AMC93656.1"/>
    </source>
</evidence>
<gene>
    <name evidence="8" type="ORF">AOC36_06550</name>
</gene>
<dbReference type="KEGG" id="erl:AOC36_06550"/>
<evidence type="ECO:0000256" key="2">
    <source>
        <dbReference type="ARBA" id="ARBA00022723"/>
    </source>
</evidence>
<keyword evidence="9" id="KW-1185">Reference proteome</keyword>